<organism evidence="1 2">
    <name type="scientific">Serendipita vermifera MAFF 305830</name>
    <dbReference type="NCBI Taxonomy" id="933852"/>
    <lineage>
        <taxon>Eukaryota</taxon>
        <taxon>Fungi</taxon>
        <taxon>Dikarya</taxon>
        <taxon>Basidiomycota</taxon>
        <taxon>Agaricomycotina</taxon>
        <taxon>Agaricomycetes</taxon>
        <taxon>Sebacinales</taxon>
        <taxon>Serendipitaceae</taxon>
        <taxon>Serendipita</taxon>
    </lineage>
</organism>
<reference evidence="1 2" key="1">
    <citation type="submission" date="2014-04" db="EMBL/GenBank/DDBJ databases">
        <authorList>
            <consortium name="DOE Joint Genome Institute"/>
            <person name="Kuo A."/>
            <person name="Zuccaro A."/>
            <person name="Kohler A."/>
            <person name="Nagy L.G."/>
            <person name="Floudas D."/>
            <person name="Copeland A."/>
            <person name="Barry K.W."/>
            <person name="Cichocki N."/>
            <person name="Veneault-Fourrey C."/>
            <person name="LaButti K."/>
            <person name="Lindquist E.A."/>
            <person name="Lipzen A."/>
            <person name="Lundell T."/>
            <person name="Morin E."/>
            <person name="Murat C."/>
            <person name="Sun H."/>
            <person name="Tunlid A."/>
            <person name="Henrissat B."/>
            <person name="Grigoriev I.V."/>
            <person name="Hibbett D.S."/>
            <person name="Martin F."/>
            <person name="Nordberg H.P."/>
            <person name="Cantor M.N."/>
            <person name="Hua S.X."/>
        </authorList>
    </citation>
    <scope>NUCLEOTIDE SEQUENCE [LARGE SCALE GENOMIC DNA]</scope>
    <source>
        <strain evidence="1 2">MAFF 305830</strain>
    </source>
</reference>
<evidence type="ECO:0000313" key="2">
    <source>
        <dbReference type="Proteomes" id="UP000054097"/>
    </source>
</evidence>
<name>A0A0C2X0T2_SERVB</name>
<dbReference type="Proteomes" id="UP000054097">
    <property type="component" value="Unassembled WGS sequence"/>
</dbReference>
<dbReference type="EMBL" id="KN824343">
    <property type="protein sequence ID" value="KIM23092.1"/>
    <property type="molecule type" value="Genomic_DNA"/>
</dbReference>
<gene>
    <name evidence="1" type="ORF">M408DRAFT_267254</name>
</gene>
<reference evidence="2" key="2">
    <citation type="submission" date="2015-01" db="EMBL/GenBank/DDBJ databases">
        <title>Evolutionary Origins and Diversification of the Mycorrhizal Mutualists.</title>
        <authorList>
            <consortium name="DOE Joint Genome Institute"/>
            <consortium name="Mycorrhizal Genomics Consortium"/>
            <person name="Kohler A."/>
            <person name="Kuo A."/>
            <person name="Nagy L.G."/>
            <person name="Floudas D."/>
            <person name="Copeland A."/>
            <person name="Barry K.W."/>
            <person name="Cichocki N."/>
            <person name="Veneault-Fourrey C."/>
            <person name="LaButti K."/>
            <person name="Lindquist E.A."/>
            <person name="Lipzen A."/>
            <person name="Lundell T."/>
            <person name="Morin E."/>
            <person name="Murat C."/>
            <person name="Riley R."/>
            <person name="Ohm R."/>
            <person name="Sun H."/>
            <person name="Tunlid A."/>
            <person name="Henrissat B."/>
            <person name="Grigoriev I.V."/>
            <person name="Hibbett D.S."/>
            <person name="Martin F."/>
        </authorList>
    </citation>
    <scope>NUCLEOTIDE SEQUENCE [LARGE SCALE GENOMIC DNA]</scope>
    <source>
        <strain evidence="2">MAFF 305830</strain>
    </source>
</reference>
<protein>
    <submittedName>
        <fullName evidence="1">Uncharacterized protein</fullName>
    </submittedName>
</protein>
<evidence type="ECO:0000313" key="1">
    <source>
        <dbReference type="EMBL" id="KIM23092.1"/>
    </source>
</evidence>
<dbReference type="AlphaFoldDB" id="A0A0C2X0T2"/>
<proteinExistence type="predicted"/>
<sequence>MTTPSFSRTADGWVLGPNSELLFWVPAGIRSGLCSLRNTLVLGGNPTHLDLTNFMHGDAWHRCRDRMV</sequence>
<dbReference type="HOGENOM" id="CLU_193207_0_0_1"/>
<dbReference type="OrthoDB" id="2615105at2759"/>
<keyword evidence="2" id="KW-1185">Reference proteome</keyword>
<accession>A0A0C2X0T2</accession>